<keyword evidence="1" id="KW-1133">Transmembrane helix</keyword>
<reference evidence="3" key="1">
    <citation type="journal article" date="2012" name="Science">
        <title>Fermentation, hydrogen, and sulfur metabolism in multiple uncultivated bacterial phyla.</title>
        <authorList>
            <person name="Wrighton K.C."/>
            <person name="Thomas B.C."/>
            <person name="Sharon I."/>
            <person name="Miller C.S."/>
            <person name="Castelle C.J."/>
            <person name="VerBerkmoes N.C."/>
            <person name="Wilkins M.J."/>
            <person name="Hettich R.L."/>
            <person name="Lipton M.S."/>
            <person name="Williams K.H."/>
            <person name="Long P.E."/>
            <person name="Banfield J.F."/>
        </authorList>
    </citation>
    <scope>NUCLEOTIDE SEQUENCE [LARGE SCALE GENOMIC DNA]</scope>
</reference>
<name>K2FGR3_9BACT</name>
<dbReference type="Gene3D" id="3.90.215.10">
    <property type="entry name" value="Gamma Fibrinogen, chain A, domain 1"/>
    <property type="match status" value="1"/>
</dbReference>
<dbReference type="NCBIfam" id="NF040941">
    <property type="entry name" value="GGGWT_bact"/>
    <property type="match status" value="1"/>
</dbReference>
<dbReference type="InterPro" id="IPR036056">
    <property type="entry name" value="Fibrinogen-like_C"/>
</dbReference>
<evidence type="ECO:0000313" key="3">
    <source>
        <dbReference type="EMBL" id="EKE30341.1"/>
    </source>
</evidence>
<dbReference type="PROSITE" id="PS51406">
    <property type="entry name" value="FIBRINOGEN_C_2"/>
    <property type="match status" value="1"/>
</dbReference>
<organism evidence="3">
    <name type="scientific">uncultured bacterium</name>
    <name type="common">gcode 4</name>
    <dbReference type="NCBI Taxonomy" id="1234023"/>
    <lineage>
        <taxon>Bacteria</taxon>
        <taxon>environmental samples</taxon>
    </lineage>
</organism>
<dbReference type="InterPro" id="IPR002181">
    <property type="entry name" value="Fibrinogen_a/b/g_C_dom"/>
</dbReference>
<dbReference type="NCBIfam" id="TIGR02532">
    <property type="entry name" value="IV_pilin_GFxxxE"/>
    <property type="match status" value="1"/>
</dbReference>
<dbReference type="Pfam" id="PF07963">
    <property type="entry name" value="N_methyl"/>
    <property type="match status" value="1"/>
</dbReference>
<dbReference type="Gene3D" id="3.30.700.10">
    <property type="entry name" value="Glycoprotein, Type 4 Pilin"/>
    <property type="match status" value="1"/>
</dbReference>
<dbReference type="SUPFAM" id="SSF56496">
    <property type="entry name" value="Fibrinogen C-terminal domain-like"/>
    <property type="match status" value="1"/>
</dbReference>
<evidence type="ECO:0000259" key="2">
    <source>
        <dbReference type="PROSITE" id="PS51406"/>
    </source>
</evidence>
<accession>K2FGR3</accession>
<feature type="domain" description="Fibrinogen C-terminal" evidence="2">
    <location>
        <begin position="570"/>
        <end position="633"/>
    </location>
</feature>
<dbReference type="AlphaFoldDB" id="K2FGR3"/>
<protein>
    <recommendedName>
        <fullName evidence="2">Fibrinogen C-terminal domain-containing protein</fullName>
    </recommendedName>
</protein>
<comment type="caution">
    <text evidence="3">The sequence shown here is derived from an EMBL/GenBank/DDBJ whole genome shotgun (WGS) entry which is preliminary data.</text>
</comment>
<dbReference type="InterPro" id="IPR045584">
    <property type="entry name" value="Pilin-like"/>
</dbReference>
<dbReference type="InterPro" id="IPR012902">
    <property type="entry name" value="N_methyl_site"/>
</dbReference>
<proteinExistence type="predicted"/>
<evidence type="ECO:0000256" key="1">
    <source>
        <dbReference type="SAM" id="Phobius"/>
    </source>
</evidence>
<keyword evidence="1" id="KW-0472">Membrane</keyword>
<dbReference type="InterPro" id="IPR014716">
    <property type="entry name" value="Fibrinogen_a/b/g_C_1"/>
</dbReference>
<gene>
    <name evidence="3" type="ORF">ACD_2C00004G0002</name>
</gene>
<feature type="transmembrane region" description="Helical" evidence="1">
    <location>
        <begin position="12"/>
        <end position="33"/>
    </location>
</feature>
<dbReference type="EMBL" id="AMFJ01000004">
    <property type="protein sequence ID" value="EKE30341.1"/>
    <property type="molecule type" value="Genomic_DNA"/>
</dbReference>
<dbReference type="SUPFAM" id="SSF54523">
    <property type="entry name" value="Pili subunits"/>
    <property type="match status" value="1"/>
</dbReference>
<sequence>MFNTKKQNAFTLVELIVVIVILAILATIAFFTFKSQSSSARDSTRMSDMSNISKWLLVFNAISGKYPFPDKKVSILSGVTLLGYQWIAWESVIRSIKLSWLWKDPLDDSNYTYNINFSQNRYQLLWFLENMRTLSSRYTPFSEFGDVFAESYTDRYPYEKWDILWIILDKTWWIDGWGITYTPVQYISSISSAWKVDVTAPSSSGYLAVTDNSPSSITWAIIISVWKTYTGTGTSTGIQYNSCEPISYSGYSIPSLPSWWRANPIKSISYWTGDINASCFNWMLSYWTENINCISWYVLQGWACVADLCTGDAPEFSISNWAQKAWVSWSHNIAPWQCTYVCQAWYFSNWTSCIAASAGNYVSLSWATVQTQCTAWSYQSGTWQTSCNLASAGYYVAGAGASSQVACAAWSYQSETWQTICNLASAGYYASSSAQSSQTQCSVWSYQANTGQSSCTLAWIWQYQDQLWQSTVKNCTNKPASNSAYTSSSWLWSNACPWSCSSSYHNESNVCVDDTRSCPITNWAWSQTWNWSSWNSCIPTSCNSWYYSNWSACVVPAWWWDATNWYTYYRWAPVYPKTCNELLTSSSPNYKIWSTSWDWSKFSDGIYYLKPDSSAAFKAYCDMTTDGWGWTIVASDWLSALTQSLSEVSTVPKPNQAWMLMPFISAKLKDFASEMRVISLTDLSKVFSYDVTPSWLWENLSLKNSEYWYMYSYSPTKWFSGWAWSPHKCNFSLIVVWNKWCTESWNIATPADGSILGSIQWYPSTAYWSVWYSWQFTDWTTWLRLWWTTPSWYVWYYDRAQASYLMIRK</sequence>
<keyword evidence="1" id="KW-0812">Transmembrane</keyword>